<dbReference type="AlphaFoldDB" id="A0A9Q1IGE3"/>
<name>A0A9Q1IGE3_SYNKA</name>
<dbReference type="Pfam" id="PF17921">
    <property type="entry name" value="Integrase_H2C2"/>
    <property type="match status" value="1"/>
</dbReference>
<gene>
    <name evidence="3" type="ORF">SKAU_G00364010</name>
</gene>
<protein>
    <recommendedName>
        <fullName evidence="1">Gypsy retrotransposon integrase-like protein 1</fullName>
    </recommendedName>
</protein>
<evidence type="ECO:0000313" key="4">
    <source>
        <dbReference type="Proteomes" id="UP001152622"/>
    </source>
</evidence>
<evidence type="ECO:0000256" key="1">
    <source>
        <dbReference type="ARBA" id="ARBA00039658"/>
    </source>
</evidence>
<dbReference type="InterPro" id="IPR050951">
    <property type="entry name" value="Retrovirus_Pol_polyprotein"/>
</dbReference>
<dbReference type="PANTHER" id="PTHR37984">
    <property type="entry name" value="PROTEIN CBG26694"/>
    <property type="match status" value="1"/>
</dbReference>
<dbReference type="EMBL" id="JAINUF010000017">
    <property type="protein sequence ID" value="KAJ8339615.1"/>
    <property type="molecule type" value="Genomic_DNA"/>
</dbReference>
<organism evidence="3 4">
    <name type="scientific">Synaphobranchus kaupii</name>
    <name type="common">Kaup's arrowtooth eel</name>
    <dbReference type="NCBI Taxonomy" id="118154"/>
    <lineage>
        <taxon>Eukaryota</taxon>
        <taxon>Metazoa</taxon>
        <taxon>Chordata</taxon>
        <taxon>Craniata</taxon>
        <taxon>Vertebrata</taxon>
        <taxon>Euteleostomi</taxon>
        <taxon>Actinopterygii</taxon>
        <taxon>Neopterygii</taxon>
        <taxon>Teleostei</taxon>
        <taxon>Anguilliformes</taxon>
        <taxon>Synaphobranchidae</taxon>
        <taxon>Synaphobranchus</taxon>
    </lineage>
</organism>
<evidence type="ECO:0000313" key="3">
    <source>
        <dbReference type="EMBL" id="KAJ8339615.1"/>
    </source>
</evidence>
<dbReference type="OrthoDB" id="8014485at2759"/>
<reference evidence="3" key="1">
    <citation type="journal article" date="2023" name="Science">
        <title>Genome structures resolve the early diversification of teleost fishes.</title>
        <authorList>
            <person name="Parey E."/>
            <person name="Louis A."/>
            <person name="Montfort J."/>
            <person name="Bouchez O."/>
            <person name="Roques C."/>
            <person name="Iampietro C."/>
            <person name="Lluch J."/>
            <person name="Castinel A."/>
            <person name="Donnadieu C."/>
            <person name="Desvignes T."/>
            <person name="Floi Bucao C."/>
            <person name="Jouanno E."/>
            <person name="Wen M."/>
            <person name="Mejri S."/>
            <person name="Dirks R."/>
            <person name="Jansen H."/>
            <person name="Henkel C."/>
            <person name="Chen W.J."/>
            <person name="Zahm M."/>
            <person name="Cabau C."/>
            <person name="Klopp C."/>
            <person name="Thompson A.W."/>
            <person name="Robinson-Rechavi M."/>
            <person name="Braasch I."/>
            <person name="Lecointre G."/>
            <person name="Bobe J."/>
            <person name="Postlethwait J.H."/>
            <person name="Berthelot C."/>
            <person name="Roest Crollius H."/>
            <person name="Guiguen Y."/>
        </authorList>
    </citation>
    <scope>NUCLEOTIDE SEQUENCE</scope>
    <source>
        <strain evidence="3">WJC10195</strain>
    </source>
</reference>
<keyword evidence="4" id="KW-1185">Reference proteome</keyword>
<dbReference type="Gene3D" id="1.10.340.70">
    <property type="match status" value="1"/>
</dbReference>
<dbReference type="FunFam" id="1.10.340.70:FF:000003">
    <property type="entry name" value="Protein CBG25708"/>
    <property type="match status" value="1"/>
</dbReference>
<evidence type="ECO:0000259" key="2">
    <source>
        <dbReference type="Pfam" id="PF17921"/>
    </source>
</evidence>
<dbReference type="InterPro" id="IPR041588">
    <property type="entry name" value="Integrase_H2C2"/>
</dbReference>
<sequence length="248" mass="28414">MRLQRYDFELTYVPGTQMFIADTLSRAAPCVAQTSESEEDVALHVDMVYAALPATQEQLSKIAKETSEDPVLRKVMRHLQEGWIKGSCKQYYHIQSELSVVDGLLLKGDRIVVPTSMRREMLNRIHEGYLGAEKSKRRAHEALYWPNMNSDIDQLTSECATCQVYHYKQTREPLIPTELPTQPWEKANRKAEKGVQIVKRLLKKAAHSNTDPYLALMAYRAAPLESGKSPAELLMGRNIRTRLPRRKM</sequence>
<proteinExistence type="predicted"/>
<dbReference type="Proteomes" id="UP001152622">
    <property type="component" value="Chromosome 17"/>
</dbReference>
<comment type="caution">
    <text evidence="3">The sequence shown here is derived from an EMBL/GenBank/DDBJ whole genome shotgun (WGS) entry which is preliminary data.</text>
</comment>
<accession>A0A9Q1IGE3</accession>
<dbReference type="PANTHER" id="PTHR37984:SF5">
    <property type="entry name" value="PROTEIN NYNRIN-LIKE"/>
    <property type="match status" value="1"/>
</dbReference>
<feature type="domain" description="Integrase zinc-binding" evidence="2">
    <location>
        <begin position="113"/>
        <end position="165"/>
    </location>
</feature>